<reference evidence="4 5" key="1">
    <citation type="journal article" date="2011" name="Syst. Appl. Microbiol.">
        <title>Defluviimonas denitrificans gen. nov., sp. nov., and Pararhodobacter aggregans gen. nov., sp. nov., non-phototrophic Rhodobacteraceae from the biofilter of a marine aquaculture.</title>
        <authorList>
            <person name="Foesel B.U."/>
            <person name="Drake H.L."/>
            <person name="Schramm A."/>
        </authorList>
    </citation>
    <scope>NUCLEOTIDE SEQUENCE [LARGE SCALE GENOMIC DNA]</scope>
    <source>
        <strain evidence="4 5">D1-19</strain>
    </source>
</reference>
<dbReference type="EMBL" id="QDDR01000014">
    <property type="protein sequence ID" value="PVE45535.1"/>
    <property type="molecule type" value="Genomic_DNA"/>
</dbReference>
<feature type="chain" id="PRO_5015668653" evidence="1">
    <location>
        <begin position="22"/>
        <end position="394"/>
    </location>
</feature>
<dbReference type="SUPFAM" id="SSF47090">
    <property type="entry name" value="PGBD-like"/>
    <property type="match status" value="1"/>
</dbReference>
<dbReference type="GO" id="GO:0008933">
    <property type="term" value="F:peptidoglycan lytic transglycosylase activity"/>
    <property type="evidence" value="ECO:0007669"/>
    <property type="project" value="TreeGrafter"/>
</dbReference>
<accession>A0A2T7ULH4</accession>
<evidence type="ECO:0000259" key="2">
    <source>
        <dbReference type="Pfam" id="PF01471"/>
    </source>
</evidence>
<feature type="signal peptide" evidence="1">
    <location>
        <begin position="1"/>
        <end position="21"/>
    </location>
</feature>
<dbReference type="InterPro" id="IPR023346">
    <property type="entry name" value="Lysozyme-like_dom_sf"/>
</dbReference>
<dbReference type="PANTHER" id="PTHR30163">
    <property type="entry name" value="MEMBRANE-BOUND LYTIC MUREIN TRANSGLYCOSYLASE B"/>
    <property type="match status" value="1"/>
</dbReference>
<evidence type="ECO:0000313" key="5">
    <source>
        <dbReference type="Proteomes" id="UP000244810"/>
    </source>
</evidence>
<protein>
    <submittedName>
        <fullName evidence="4">Lytic murein transglycosylase</fullName>
    </submittedName>
</protein>
<organism evidence="4 5">
    <name type="scientific">Pararhodobacter aggregans</name>
    <dbReference type="NCBI Taxonomy" id="404875"/>
    <lineage>
        <taxon>Bacteria</taxon>
        <taxon>Pseudomonadati</taxon>
        <taxon>Pseudomonadota</taxon>
        <taxon>Alphaproteobacteria</taxon>
        <taxon>Rhodobacterales</taxon>
        <taxon>Paracoccaceae</taxon>
        <taxon>Pararhodobacter</taxon>
    </lineage>
</organism>
<dbReference type="GO" id="GO:0009253">
    <property type="term" value="P:peptidoglycan catabolic process"/>
    <property type="evidence" value="ECO:0007669"/>
    <property type="project" value="TreeGrafter"/>
</dbReference>
<proteinExistence type="predicted"/>
<dbReference type="Pfam" id="PF13406">
    <property type="entry name" value="SLT_2"/>
    <property type="match status" value="1"/>
</dbReference>
<dbReference type="Gene3D" id="1.10.530.10">
    <property type="match status" value="1"/>
</dbReference>
<dbReference type="InterPro" id="IPR043426">
    <property type="entry name" value="MltB-like"/>
</dbReference>
<dbReference type="NCBIfam" id="TIGR02283">
    <property type="entry name" value="MltB_2"/>
    <property type="match status" value="1"/>
</dbReference>
<dbReference type="InterPro" id="IPR036365">
    <property type="entry name" value="PGBD-like_sf"/>
</dbReference>
<evidence type="ECO:0000259" key="3">
    <source>
        <dbReference type="Pfam" id="PF13406"/>
    </source>
</evidence>
<dbReference type="Pfam" id="PF01471">
    <property type="entry name" value="PG_binding_1"/>
    <property type="match status" value="1"/>
</dbReference>
<gene>
    <name evidence="4" type="ORF">DDE23_21175</name>
</gene>
<dbReference type="RefSeq" id="WP_107754455.1">
    <property type="nucleotide sequence ID" value="NZ_QBKF01000013.1"/>
</dbReference>
<name>A0A2T7ULH4_9RHOB</name>
<dbReference type="Gene3D" id="1.10.101.10">
    <property type="entry name" value="PGBD-like superfamily/PGBD"/>
    <property type="match status" value="1"/>
</dbReference>
<dbReference type="InterPro" id="IPR031304">
    <property type="entry name" value="SLT_2"/>
</dbReference>
<dbReference type="Proteomes" id="UP000244810">
    <property type="component" value="Unassembled WGS sequence"/>
</dbReference>
<dbReference type="InterPro" id="IPR011970">
    <property type="entry name" value="MltB_2"/>
</dbReference>
<dbReference type="AlphaFoldDB" id="A0A2T7ULH4"/>
<dbReference type="SUPFAM" id="SSF53955">
    <property type="entry name" value="Lysozyme-like"/>
    <property type="match status" value="1"/>
</dbReference>
<dbReference type="PANTHER" id="PTHR30163:SF8">
    <property type="entry name" value="LYTIC MUREIN TRANSGLYCOSYLASE"/>
    <property type="match status" value="1"/>
</dbReference>
<feature type="domain" description="Transglycosylase SLT" evidence="3">
    <location>
        <begin position="31"/>
        <end position="319"/>
    </location>
</feature>
<evidence type="ECO:0000256" key="1">
    <source>
        <dbReference type="SAM" id="SignalP"/>
    </source>
</evidence>
<dbReference type="InterPro" id="IPR036366">
    <property type="entry name" value="PGBDSf"/>
</dbReference>
<keyword evidence="5" id="KW-1185">Reference proteome</keyword>
<evidence type="ECO:0000313" key="4">
    <source>
        <dbReference type="EMBL" id="PVE45535.1"/>
    </source>
</evidence>
<sequence length="394" mass="43015">MRLVLAAAISALCLSPLAAGAQSAPCGGSWSSFIAGLEQEAVQSGIPADVADRFFGRLQQSQTVLSRDRGQGFFQRPFIDFSRSLISQNRLDRARRLLQQQPQLFQRLQRDYGINPGVMLAFLAFETDFGQVQGDINTANALATLAHDCRRPGLFRPQLIAMAELYRRGDLDPATTQGAWAGEIGMVQMLPRDILALGVDADGNGHVDVRGSLPDAVLTGAALLRHHGWRPNEPWLVEVQIPANLDLTRTGLRTQMSVSDWSRLGVQARGVSMPSGGLRASVILPQGHRGPAFMIFDNFRVLFEWNQSFTYVVTAAYFATRIEGAPVYEAGNPQEGLGREQMMELQRRLAARGFNVGEVDGILGAGTRAAVQDVQAQVGLPADGWPTPELLRRL</sequence>
<dbReference type="InterPro" id="IPR002477">
    <property type="entry name" value="Peptidoglycan-bd-like"/>
</dbReference>
<comment type="caution">
    <text evidence="4">The sequence shown here is derived from an EMBL/GenBank/DDBJ whole genome shotgun (WGS) entry which is preliminary data.</text>
</comment>
<dbReference type="OrthoDB" id="9808544at2"/>
<keyword evidence="1" id="KW-0732">Signal</keyword>
<feature type="domain" description="Peptidoglycan binding-like" evidence="2">
    <location>
        <begin position="339"/>
        <end position="394"/>
    </location>
</feature>
<dbReference type="Gene3D" id="1.10.8.350">
    <property type="entry name" value="Bacterial muramidase"/>
    <property type="match status" value="1"/>
</dbReference>